<gene>
    <name evidence="2" type="primary">LOC111107876</name>
</gene>
<keyword evidence="1" id="KW-1185">Reference proteome</keyword>
<dbReference type="OrthoDB" id="6067370at2759"/>
<dbReference type="GO" id="GO:0000209">
    <property type="term" value="P:protein polyubiquitination"/>
    <property type="evidence" value="ECO:0007669"/>
    <property type="project" value="TreeGrafter"/>
</dbReference>
<proteinExistence type="predicted"/>
<dbReference type="GO" id="GO:0008270">
    <property type="term" value="F:zinc ion binding"/>
    <property type="evidence" value="ECO:0007669"/>
    <property type="project" value="UniProtKB-KW"/>
</dbReference>
<dbReference type="GO" id="GO:0061630">
    <property type="term" value="F:ubiquitin protein ligase activity"/>
    <property type="evidence" value="ECO:0007669"/>
    <property type="project" value="TreeGrafter"/>
</dbReference>
<protein>
    <submittedName>
        <fullName evidence="2">Uncharacterized protein LOC111107876</fullName>
    </submittedName>
</protein>
<dbReference type="Gene3D" id="2.40.10.500">
    <property type="match status" value="1"/>
</dbReference>
<dbReference type="PANTHER" id="PTHR24104:SF25">
    <property type="entry name" value="PROTEIN LIN-41"/>
    <property type="match status" value="1"/>
</dbReference>
<dbReference type="InterPro" id="IPR011042">
    <property type="entry name" value="6-blade_b-propeller_TolB-like"/>
</dbReference>
<dbReference type="InterPro" id="IPR050952">
    <property type="entry name" value="TRIM-NHL_E3_ligases"/>
</dbReference>
<sequence>MGSTDYHERRIATKDRIERPFVVAEIQTGADIPRRIACQGSSLVWVSGIDDVIEAWSLQDGSFVTDIFKTRSARRPTDLAMSPKGRVVYSDHYKRKILKWVKGRIKVVLQFKKWRPLGICYTSGGELIVGLSNREYSQKKIRRYLGRSLRQEIQYDEEGQSVFTPGDLSLFVEENKNSDLCVSDCQARVVLVMERCGGVRTRYGGGHVGDKFNPGCLATDSSCRVLVIDTGNDLIHILDQNGQLLGFIGGLSGVTGCVGIAVDRENRAWVTECHTAKIKVIQYT</sequence>
<dbReference type="GeneID" id="111107876"/>
<evidence type="ECO:0000313" key="1">
    <source>
        <dbReference type="Proteomes" id="UP000694844"/>
    </source>
</evidence>
<reference evidence="2" key="1">
    <citation type="submission" date="2025-08" db="UniProtKB">
        <authorList>
            <consortium name="RefSeq"/>
        </authorList>
    </citation>
    <scope>IDENTIFICATION</scope>
    <source>
        <tissue evidence="2">Whole sample</tissue>
    </source>
</reference>
<dbReference type="PANTHER" id="PTHR24104">
    <property type="entry name" value="E3 UBIQUITIN-PROTEIN LIGASE NHLRC1-RELATED"/>
    <property type="match status" value="1"/>
</dbReference>
<dbReference type="Proteomes" id="UP000694844">
    <property type="component" value="Chromosome 8"/>
</dbReference>
<name>A0A8B8B6E5_CRAVI</name>
<organism evidence="1 2">
    <name type="scientific">Crassostrea virginica</name>
    <name type="common">Eastern oyster</name>
    <dbReference type="NCBI Taxonomy" id="6565"/>
    <lineage>
        <taxon>Eukaryota</taxon>
        <taxon>Metazoa</taxon>
        <taxon>Spiralia</taxon>
        <taxon>Lophotrochozoa</taxon>
        <taxon>Mollusca</taxon>
        <taxon>Bivalvia</taxon>
        <taxon>Autobranchia</taxon>
        <taxon>Pteriomorphia</taxon>
        <taxon>Ostreida</taxon>
        <taxon>Ostreoidea</taxon>
        <taxon>Ostreidae</taxon>
        <taxon>Crassostrea</taxon>
    </lineage>
</organism>
<dbReference type="GO" id="GO:0043161">
    <property type="term" value="P:proteasome-mediated ubiquitin-dependent protein catabolic process"/>
    <property type="evidence" value="ECO:0007669"/>
    <property type="project" value="TreeGrafter"/>
</dbReference>
<dbReference type="Gene3D" id="2.120.10.30">
    <property type="entry name" value="TolB, C-terminal domain"/>
    <property type="match status" value="1"/>
</dbReference>
<dbReference type="AlphaFoldDB" id="A0A8B8B6E5"/>
<evidence type="ECO:0000313" key="2">
    <source>
        <dbReference type="RefSeq" id="XP_022298985.1"/>
    </source>
</evidence>
<dbReference type="RefSeq" id="XP_022298985.1">
    <property type="nucleotide sequence ID" value="XM_022443277.1"/>
</dbReference>
<dbReference type="KEGG" id="cvn:111107876"/>
<accession>A0A8B8B6E5</accession>
<dbReference type="SUPFAM" id="SSF101898">
    <property type="entry name" value="NHL repeat"/>
    <property type="match status" value="1"/>
</dbReference>